<dbReference type="Proteomes" id="UP000375525">
    <property type="component" value="Unassembled WGS sequence"/>
</dbReference>
<dbReference type="PANTHER" id="PTHR42718">
    <property type="entry name" value="MAJOR FACILITATOR SUPERFAMILY MULTIDRUG TRANSPORTER MFSC"/>
    <property type="match status" value="1"/>
</dbReference>
<feature type="transmembrane region" description="Helical" evidence="6">
    <location>
        <begin position="245"/>
        <end position="265"/>
    </location>
</feature>
<dbReference type="PANTHER" id="PTHR42718:SF9">
    <property type="entry name" value="MAJOR FACILITATOR SUPERFAMILY MULTIDRUG TRANSPORTER MFSC"/>
    <property type="match status" value="1"/>
</dbReference>
<evidence type="ECO:0000313" key="9">
    <source>
        <dbReference type="Proteomes" id="UP000375525"/>
    </source>
</evidence>
<dbReference type="InterPro" id="IPR036259">
    <property type="entry name" value="MFS_trans_sf"/>
</dbReference>
<feature type="domain" description="Major facilitator superfamily (MFS) profile" evidence="7">
    <location>
        <begin position="6"/>
        <end position="386"/>
    </location>
</feature>
<keyword evidence="5 6" id="KW-0472">Membrane</keyword>
<dbReference type="OrthoDB" id="9814303at2"/>
<feature type="transmembrane region" description="Helical" evidence="6">
    <location>
        <begin position="160"/>
        <end position="184"/>
    </location>
</feature>
<name>A0A5E7PPI3_PSEFL</name>
<dbReference type="GO" id="GO:0022857">
    <property type="term" value="F:transmembrane transporter activity"/>
    <property type="evidence" value="ECO:0007669"/>
    <property type="project" value="InterPro"/>
</dbReference>
<reference evidence="8 9" key="1">
    <citation type="submission" date="2019-09" db="EMBL/GenBank/DDBJ databases">
        <authorList>
            <person name="Chandra G."/>
            <person name="Truman W A."/>
        </authorList>
    </citation>
    <scope>NUCLEOTIDE SEQUENCE [LARGE SCALE GENOMIC DNA]</scope>
    <source>
        <strain evidence="8">PS880</strain>
    </source>
</reference>
<dbReference type="InterPro" id="IPR020846">
    <property type="entry name" value="MFS_dom"/>
</dbReference>
<evidence type="ECO:0000256" key="3">
    <source>
        <dbReference type="ARBA" id="ARBA00022692"/>
    </source>
</evidence>
<evidence type="ECO:0000256" key="1">
    <source>
        <dbReference type="ARBA" id="ARBA00004141"/>
    </source>
</evidence>
<keyword evidence="2" id="KW-0813">Transport</keyword>
<evidence type="ECO:0000259" key="7">
    <source>
        <dbReference type="PROSITE" id="PS50850"/>
    </source>
</evidence>
<dbReference type="EMBL" id="CABVIH010000033">
    <property type="protein sequence ID" value="VVP51401.1"/>
    <property type="molecule type" value="Genomic_DNA"/>
</dbReference>
<feature type="transmembrane region" description="Helical" evidence="6">
    <location>
        <begin position="130"/>
        <end position="148"/>
    </location>
</feature>
<comment type="subcellular location">
    <subcellularLocation>
        <location evidence="1">Membrane</location>
        <topology evidence="1">Multi-pass membrane protein</topology>
    </subcellularLocation>
</comment>
<feature type="transmembrane region" description="Helical" evidence="6">
    <location>
        <begin position="97"/>
        <end position="118"/>
    </location>
</feature>
<protein>
    <submittedName>
        <fullName evidence="8">Multidrug resistance protein MdtL</fullName>
    </submittedName>
</protein>
<accession>A0A5E7PPI3</accession>
<evidence type="ECO:0000313" key="8">
    <source>
        <dbReference type="EMBL" id="VVP51401.1"/>
    </source>
</evidence>
<dbReference type="AlphaFoldDB" id="A0A5E7PPI3"/>
<proteinExistence type="predicted"/>
<feature type="transmembrane region" description="Helical" evidence="6">
    <location>
        <begin position="362"/>
        <end position="382"/>
    </location>
</feature>
<dbReference type="PROSITE" id="PS50850">
    <property type="entry name" value="MFS"/>
    <property type="match status" value="1"/>
</dbReference>
<evidence type="ECO:0000256" key="5">
    <source>
        <dbReference type="ARBA" id="ARBA00023136"/>
    </source>
</evidence>
<feature type="transmembrane region" description="Helical" evidence="6">
    <location>
        <begin position="272"/>
        <end position="293"/>
    </location>
</feature>
<evidence type="ECO:0000256" key="6">
    <source>
        <dbReference type="SAM" id="Phobius"/>
    </source>
</evidence>
<dbReference type="RefSeq" id="WP_150782168.1">
    <property type="nucleotide sequence ID" value="NZ_CABVIH010000033.1"/>
</dbReference>
<dbReference type="InterPro" id="IPR011701">
    <property type="entry name" value="MFS"/>
</dbReference>
<feature type="transmembrane region" description="Helical" evidence="6">
    <location>
        <begin position="72"/>
        <end position="91"/>
    </location>
</feature>
<feature type="transmembrane region" description="Helical" evidence="6">
    <location>
        <begin position="332"/>
        <end position="356"/>
    </location>
</feature>
<keyword evidence="3 6" id="KW-0812">Transmembrane</keyword>
<feature type="transmembrane region" description="Helical" evidence="6">
    <location>
        <begin position="205"/>
        <end position="225"/>
    </location>
</feature>
<dbReference type="Pfam" id="PF07690">
    <property type="entry name" value="MFS_1"/>
    <property type="match status" value="1"/>
</dbReference>
<dbReference type="Gene3D" id="1.20.1720.10">
    <property type="entry name" value="Multidrug resistance protein D"/>
    <property type="match status" value="1"/>
</dbReference>
<gene>
    <name evidence="8" type="primary">mdtL</name>
    <name evidence="8" type="ORF">PS880_05386</name>
</gene>
<sequence>MKSRSTLLVTCSTVFLAQLGMSIYLPALPEMARYLSAEASQVSWGLAVYLIGMAMPMLFWGSLGQRIGRKPVLLAALGIYGLGNLVLPLSQTLESFLMIRLIQGIGASGISVMARVLIRDSFRGDLLAKALSWISISFVVALGIGQYLGAVIQVALGWSAIFYLLGGASLLMATVVARVPFAVLTEDNVQSSAWPSYGRILCDRAFLLPALTGGLGYGVIVAFNTAAPLILQGPFNWSAVEYGVLGWPISAAYFLGALAVNGLVLRTGQRRLMTAGVGLVLAGSAVMLLGNIAGTTLALLFWLPYCVAVFGQSLTYPISLSLANDGSPVGGAYAMALSGFIHQLMAAVIGGIASLIASQQAWPLSLLCTLLAVGAMLCVMLAPGRQNTC</sequence>
<evidence type="ECO:0000256" key="4">
    <source>
        <dbReference type="ARBA" id="ARBA00022989"/>
    </source>
</evidence>
<feature type="transmembrane region" description="Helical" evidence="6">
    <location>
        <begin position="41"/>
        <end position="60"/>
    </location>
</feature>
<organism evidence="8 9">
    <name type="scientific">Pseudomonas fluorescens</name>
    <dbReference type="NCBI Taxonomy" id="294"/>
    <lineage>
        <taxon>Bacteria</taxon>
        <taxon>Pseudomonadati</taxon>
        <taxon>Pseudomonadota</taxon>
        <taxon>Gammaproteobacteria</taxon>
        <taxon>Pseudomonadales</taxon>
        <taxon>Pseudomonadaceae</taxon>
        <taxon>Pseudomonas</taxon>
    </lineage>
</organism>
<keyword evidence="4 6" id="KW-1133">Transmembrane helix</keyword>
<dbReference type="GO" id="GO:0016020">
    <property type="term" value="C:membrane"/>
    <property type="evidence" value="ECO:0007669"/>
    <property type="project" value="UniProtKB-SubCell"/>
</dbReference>
<dbReference type="SUPFAM" id="SSF103473">
    <property type="entry name" value="MFS general substrate transporter"/>
    <property type="match status" value="1"/>
</dbReference>
<evidence type="ECO:0000256" key="2">
    <source>
        <dbReference type="ARBA" id="ARBA00022448"/>
    </source>
</evidence>